<dbReference type="InterPro" id="IPR036291">
    <property type="entry name" value="NAD(P)-bd_dom_sf"/>
</dbReference>
<dbReference type="SUPFAM" id="SSF51735">
    <property type="entry name" value="NAD(P)-binding Rossmann-fold domains"/>
    <property type="match status" value="1"/>
</dbReference>
<evidence type="ECO:0000256" key="6">
    <source>
        <dbReference type="RuleBase" id="RU000363"/>
    </source>
</evidence>
<protein>
    <recommendedName>
        <fullName evidence="2">3-oxoacyl-[acyl-carrier-protein] reductase</fullName>
        <ecNumber evidence="2">1.1.1.100</ecNumber>
    </recommendedName>
</protein>
<dbReference type="FunFam" id="3.40.50.720:FF:000173">
    <property type="entry name" value="3-oxoacyl-[acyl-carrier protein] reductase"/>
    <property type="match status" value="1"/>
</dbReference>
<dbReference type="InterPro" id="IPR020904">
    <property type="entry name" value="Sc_DH/Rdtase_CS"/>
</dbReference>
<evidence type="ECO:0000256" key="1">
    <source>
        <dbReference type="ARBA" id="ARBA00006484"/>
    </source>
</evidence>
<keyword evidence="3" id="KW-0521">NADP</keyword>
<dbReference type="InterPro" id="IPR002347">
    <property type="entry name" value="SDR_fam"/>
</dbReference>
<name>K5WAC1_PHACS</name>
<evidence type="ECO:0000256" key="3">
    <source>
        <dbReference type="ARBA" id="ARBA00022857"/>
    </source>
</evidence>
<dbReference type="GeneID" id="18912874"/>
<dbReference type="PANTHER" id="PTHR42879">
    <property type="entry name" value="3-OXOACYL-(ACYL-CARRIER-PROTEIN) REDUCTASE"/>
    <property type="match status" value="1"/>
</dbReference>
<keyword evidence="4" id="KW-0560">Oxidoreductase</keyword>
<dbReference type="Gene3D" id="3.40.50.720">
    <property type="entry name" value="NAD(P)-binding Rossmann-like Domain"/>
    <property type="match status" value="1"/>
</dbReference>
<evidence type="ECO:0000256" key="2">
    <source>
        <dbReference type="ARBA" id="ARBA00012948"/>
    </source>
</evidence>
<dbReference type="Pfam" id="PF00106">
    <property type="entry name" value="adh_short"/>
    <property type="match status" value="1"/>
</dbReference>
<evidence type="ECO:0000256" key="5">
    <source>
        <dbReference type="ARBA" id="ARBA00048508"/>
    </source>
</evidence>
<dbReference type="EMBL" id="JH930472">
    <property type="protein sequence ID" value="EKM56170.1"/>
    <property type="molecule type" value="Genomic_DNA"/>
</dbReference>
<dbReference type="InterPro" id="IPR050259">
    <property type="entry name" value="SDR"/>
</dbReference>
<comment type="similarity">
    <text evidence="1 6">Belongs to the short-chain dehydrogenases/reductases (SDR) family.</text>
</comment>
<accession>K5WAC1</accession>
<dbReference type="STRING" id="650164.K5WAC1"/>
<dbReference type="Proteomes" id="UP000008370">
    <property type="component" value="Unassembled WGS sequence"/>
</dbReference>
<dbReference type="HOGENOM" id="CLU_010194_1_3_1"/>
<keyword evidence="8" id="KW-1185">Reference proteome</keyword>
<dbReference type="GO" id="GO:0032787">
    <property type="term" value="P:monocarboxylic acid metabolic process"/>
    <property type="evidence" value="ECO:0007669"/>
    <property type="project" value="UniProtKB-ARBA"/>
</dbReference>
<dbReference type="PROSITE" id="PS00061">
    <property type="entry name" value="ADH_SHORT"/>
    <property type="match status" value="1"/>
</dbReference>
<dbReference type="InParanoid" id="K5WAC1"/>
<organism evidence="7 8">
    <name type="scientific">Phanerochaete carnosa (strain HHB-10118-sp)</name>
    <name type="common">White-rot fungus</name>
    <name type="synonym">Peniophora carnosa</name>
    <dbReference type="NCBI Taxonomy" id="650164"/>
    <lineage>
        <taxon>Eukaryota</taxon>
        <taxon>Fungi</taxon>
        <taxon>Dikarya</taxon>
        <taxon>Basidiomycota</taxon>
        <taxon>Agaricomycotina</taxon>
        <taxon>Agaricomycetes</taxon>
        <taxon>Polyporales</taxon>
        <taxon>Phanerochaetaceae</taxon>
        <taxon>Phanerochaete</taxon>
    </lineage>
</organism>
<dbReference type="CDD" id="cd05233">
    <property type="entry name" value="SDR_c"/>
    <property type="match status" value="1"/>
</dbReference>
<dbReference type="EC" id="1.1.1.100" evidence="2"/>
<dbReference type="PRINTS" id="PR00081">
    <property type="entry name" value="GDHRDH"/>
</dbReference>
<evidence type="ECO:0000313" key="8">
    <source>
        <dbReference type="Proteomes" id="UP000008370"/>
    </source>
</evidence>
<dbReference type="KEGG" id="pco:PHACADRAFT_209654"/>
<evidence type="ECO:0000313" key="7">
    <source>
        <dbReference type="EMBL" id="EKM56170.1"/>
    </source>
</evidence>
<dbReference type="AlphaFoldDB" id="K5WAC1"/>
<dbReference type="PRINTS" id="PR00080">
    <property type="entry name" value="SDRFAMILY"/>
</dbReference>
<evidence type="ECO:0000256" key="4">
    <source>
        <dbReference type="ARBA" id="ARBA00023002"/>
    </source>
</evidence>
<dbReference type="RefSeq" id="XP_007396464.1">
    <property type="nucleotide sequence ID" value="XM_007396402.1"/>
</dbReference>
<gene>
    <name evidence="7" type="ORF">PHACADRAFT_209654</name>
</gene>
<dbReference type="PANTHER" id="PTHR42879:SF2">
    <property type="entry name" value="3-OXOACYL-[ACYL-CARRIER-PROTEIN] REDUCTASE FABG"/>
    <property type="match status" value="1"/>
</dbReference>
<proteinExistence type="inferred from homology"/>
<sequence>MSLTASLKGKLALITGCTGGIGSATARLLAQYGCSIAVHHSSEATKAKADELVAELTKHEGVKAAAFQANLLTFEETKKLYDEVVQKLGNPDILFGNAGAPFTQIGPTGNIRDISPQEFENTWRLNVGADYYLSHLCVPHMEQQKWGRVVFTSSVGALTGGVVGPHYASSKAAIHGLVRWLSLRYAKDGICTNAIAPWLIEDTGIVRNATLPPDIASQIPVGRLGRPEEVASVVLMLVQNGFMTNKVITIDGGWTNGGL</sequence>
<comment type="catalytic activity">
    <reaction evidence="5">
        <text>a (3R)-hydroxyacyl-[ACP] + NADP(+) = a 3-oxoacyl-[ACP] + NADPH + H(+)</text>
        <dbReference type="Rhea" id="RHEA:17397"/>
        <dbReference type="Rhea" id="RHEA-COMP:9916"/>
        <dbReference type="Rhea" id="RHEA-COMP:9945"/>
        <dbReference type="ChEBI" id="CHEBI:15378"/>
        <dbReference type="ChEBI" id="CHEBI:57783"/>
        <dbReference type="ChEBI" id="CHEBI:58349"/>
        <dbReference type="ChEBI" id="CHEBI:78776"/>
        <dbReference type="ChEBI" id="CHEBI:78827"/>
        <dbReference type="EC" id="1.1.1.100"/>
    </reaction>
</comment>
<dbReference type="OrthoDB" id="1888931at2759"/>
<dbReference type="GO" id="GO:0004316">
    <property type="term" value="F:3-oxoacyl-[acyl-carrier-protein] reductase (NADPH) activity"/>
    <property type="evidence" value="ECO:0007669"/>
    <property type="project" value="UniProtKB-EC"/>
</dbReference>
<reference evidence="7 8" key="1">
    <citation type="journal article" date="2012" name="BMC Genomics">
        <title>Comparative genomics of the white-rot fungi, Phanerochaete carnosa and P. chrysosporium, to elucidate the genetic basis of the distinct wood types they colonize.</title>
        <authorList>
            <person name="Suzuki H."/>
            <person name="MacDonald J."/>
            <person name="Syed K."/>
            <person name="Salamov A."/>
            <person name="Hori C."/>
            <person name="Aerts A."/>
            <person name="Henrissat B."/>
            <person name="Wiebenga A."/>
            <person name="vanKuyk P.A."/>
            <person name="Barry K."/>
            <person name="Lindquist E."/>
            <person name="LaButti K."/>
            <person name="Lapidus A."/>
            <person name="Lucas S."/>
            <person name="Coutinho P."/>
            <person name="Gong Y."/>
            <person name="Samejima M."/>
            <person name="Mahadevan R."/>
            <person name="Abou-Zaid M."/>
            <person name="de Vries R.P."/>
            <person name="Igarashi K."/>
            <person name="Yadav J.S."/>
            <person name="Grigoriev I.V."/>
            <person name="Master E.R."/>
        </authorList>
    </citation>
    <scope>NUCLEOTIDE SEQUENCE [LARGE SCALE GENOMIC DNA]</scope>
    <source>
        <strain evidence="7 8">HHB-10118-sp</strain>
    </source>
</reference>